<protein>
    <submittedName>
        <fullName evidence="4">Lipoprotein</fullName>
    </submittedName>
</protein>
<feature type="chain" id="PRO_5006037960" evidence="2">
    <location>
        <begin position="29"/>
        <end position="213"/>
    </location>
</feature>
<evidence type="ECO:0000313" key="4">
    <source>
        <dbReference type="EMBL" id="ALG85381.1"/>
    </source>
</evidence>
<evidence type="ECO:0000313" key="5">
    <source>
        <dbReference type="Proteomes" id="UP000063789"/>
    </source>
</evidence>
<keyword evidence="4" id="KW-0449">Lipoprotein</keyword>
<dbReference type="InterPro" id="IPR012347">
    <property type="entry name" value="Ferritin-like"/>
</dbReference>
<gene>
    <name evidence="4" type="ORF">ACH46_13965</name>
</gene>
<dbReference type="STRING" id="1136941.ACH46_13965"/>
<dbReference type="Pfam" id="PF03713">
    <property type="entry name" value="DUF305"/>
    <property type="match status" value="1"/>
</dbReference>
<dbReference type="PATRIC" id="fig|1136941.3.peg.2852"/>
<evidence type="ECO:0000259" key="3">
    <source>
        <dbReference type="Pfam" id="PF03713"/>
    </source>
</evidence>
<dbReference type="PANTHER" id="PTHR36933">
    <property type="entry name" value="SLL0788 PROTEIN"/>
    <property type="match status" value="1"/>
</dbReference>
<dbReference type="InterPro" id="IPR005183">
    <property type="entry name" value="DUF305_CopM-like"/>
</dbReference>
<dbReference type="PROSITE" id="PS51257">
    <property type="entry name" value="PROKAR_LIPOPROTEIN"/>
    <property type="match status" value="1"/>
</dbReference>
<proteinExistence type="predicted"/>
<dbReference type="KEGG" id="goq:ACH46_13965"/>
<keyword evidence="2" id="KW-0732">Signal</keyword>
<feature type="signal peptide" evidence="2">
    <location>
        <begin position="1"/>
        <end position="28"/>
    </location>
</feature>
<dbReference type="RefSeq" id="WP_062393462.1">
    <property type="nucleotide sequence ID" value="NZ_CP011853.1"/>
</dbReference>
<dbReference type="PANTHER" id="PTHR36933:SF1">
    <property type="entry name" value="SLL0788 PROTEIN"/>
    <property type="match status" value="1"/>
</dbReference>
<organism evidence="4 5">
    <name type="scientific">Gordonia phthalatica</name>
    <dbReference type="NCBI Taxonomy" id="1136941"/>
    <lineage>
        <taxon>Bacteria</taxon>
        <taxon>Bacillati</taxon>
        <taxon>Actinomycetota</taxon>
        <taxon>Actinomycetes</taxon>
        <taxon>Mycobacteriales</taxon>
        <taxon>Gordoniaceae</taxon>
        <taxon>Gordonia</taxon>
    </lineage>
</organism>
<dbReference type="EMBL" id="CP011853">
    <property type="protein sequence ID" value="ALG85381.1"/>
    <property type="molecule type" value="Genomic_DNA"/>
</dbReference>
<sequence length="213" mass="22745">MKTRLVASTIAAAAVVAGVAACSPNEQASDATTSSMSHATMTHDMGSHDKGSNDTGATEANTGEHNDADVMFAQMMLPHHEQAIVMSDIILGKKDIPENVTAMAKQIKDAQGPEITTLKGWLKGWNAPVDAPMDHEMDGMLSDADLDKLRAANGTEAAKLFLTQMIEHHEGAVDMAEEQIETGKNADAVEMARSIVDSQQKEIDEMKAMLKGL</sequence>
<evidence type="ECO:0000256" key="2">
    <source>
        <dbReference type="SAM" id="SignalP"/>
    </source>
</evidence>
<name>A0A0N9NCG5_9ACTN</name>
<feature type="domain" description="DUF305" evidence="3">
    <location>
        <begin position="69"/>
        <end position="210"/>
    </location>
</feature>
<feature type="compositionally biased region" description="Low complexity" evidence="1">
    <location>
        <begin position="28"/>
        <end position="44"/>
    </location>
</feature>
<keyword evidence="5" id="KW-1185">Reference proteome</keyword>
<accession>A0A0N9NCG5</accession>
<dbReference type="Proteomes" id="UP000063789">
    <property type="component" value="Chromosome"/>
</dbReference>
<dbReference type="AlphaFoldDB" id="A0A0N9NCG5"/>
<dbReference type="Gene3D" id="1.20.1260.10">
    <property type="match status" value="1"/>
</dbReference>
<reference evidence="4 5" key="2">
    <citation type="journal article" date="2017" name="Int. J. Syst. Evol. Microbiol.">
        <title>Gordonia phthalatica sp. nov., a di-n-butyl phthalate-degrading bacterium isolated from activated sludge.</title>
        <authorList>
            <person name="Jin D."/>
            <person name="Kong X."/>
            <person name="Jia M."/>
            <person name="Yu X."/>
            <person name="Wang X."/>
            <person name="Zhuang X."/>
            <person name="Deng Y."/>
            <person name="Bai Z."/>
        </authorList>
    </citation>
    <scope>NUCLEOTIDE SEQUENCE [LARGE SCALE GENOMIC DNA]</scope>
    <source>
        <strain evidence="4 5">QH-11</strain>
    </source>
</reference>
<evidence type="ECO:0000256" key="1">
    <source>
        <dbReference type="SAM" id="MobiDB-lite"/>
    </source>
</evidence>
<feature type="region of interest" description="Disordered" evidence="1">
    <location>
        <begin position="27"/>
        <end position="63"/>
    </location>
</feature>
<dbReference type="OrthoDB" id="26872at2"/>
<reference evidence="5" key="1">
    <citation type="submission" date="2015-06" db="EMBL/GenBank/DDBJ databases">
        <title>Complete genome sequence and metabolic analysis of phthalate degradation pathway in Gordonia sp. QH-11.</title>
        <authorList>
            <person name="Jin D."/>
            <person name="Kong X."/>
            <person name="Bai Z."/>
        </authorList>
    </citation>
    <scope>NUCLEOTIDE SEQUENCE [LARGE SCALE GENOMIC DNA]</scope>
    <source>
        <strain evidence="5">QH-11</strain>
    </source>
</reference>